<gene>
    <name evidence="1" type="ORF">DI536_13700</name>
</gene>
<proteinExistence type="predicted"/>
<protein>
    <submittedName>
        <fullName evidence="1">Uncharacterized protein</fullName>
    </submittedName>
</protein>
<sequence>MNGVPTPALGEGGRLYAVDEAGGLFVLPQNFSTSANATWAVALPAALTSPVVASPALDCNRRRSNSESGVIYIATENGWLVSYIVDSKGLDPMAPWPKYARDARNTGNFNGPAIGCP</sequence>
<comment type="caution">
    <text evidence="1">The sequence shown here is derived from an EMBL/GenBank/DDBJ whole genome shotgun (WGS) entry which is preliminary data.</text>
</comment>
<dbReference type="Proteomes" id="UP000249061">
    <property type="component" value="Unassembled WGS sequence"/>
</dbReference>
<reference evidence="1 2" key="1">
    <citation type="submission" date="2017-08" db="EMBL/GenBank/DDBJ databases">
        <title>Infants hospitalized years apart are colonized by the same room-sourced microbial strains.</title>
        <authorList>
            <person name="Brooks B."/>
            <person name="Olm M.R."/>
            <person name="Firek B.A."/>
            <person name="Baker R."/>
            <person name="Thomas B.C."/>
            <person name="Morowitz M.J."/>
            <person name="Banfield J.F."/>
        </authorList>
    </citation>
    <scope>NUCLEOTIDE SEQUENCE [LARGE SCALE GENOMIC DNA]</scope>
    <source>
        <strain evidence="1">S2_003_000_R2_14</strain>
    </source>
</reference>
<accession>A0A2W5TEY9</accession>
<organism evidence="1 2">
    <name type="scientific">Archangium gephyra</name>
    <dbReference type="NCBI Taxonomy" id="48"/>
    <lineage>
        <taxon>Bacteria</taxon>
        <taxon>Pseudomonadati</taxon>
        <taxon>Myxococcota</taxon>
        <taxon>Myxococcia</taxon>
        <taxon>Myxococcales</taxon>
        <taxon>Cystobacterineae</taxon>
        <taxon>Archangiaceae</taxon>
        <taxon>Archangium</taxon>
    </lineage>
</organism>
<dbReference type="EMBL" id="QFQP01000010">
    <property type="protein sequence ID" value="PZR13332.1"/>
    <property type="molecule type" value="Genomic_DNA"/>
</dbReference>
<evidence type="ECO:0000313" key="1">
    <source>
        <dbReference type="EMBL" id="PZR13332.1"/>
    </source>
</evidence>
<name>A0A2W5TEY9_9BACT</name>
<evidence type="ECO:0000313" key="2">
    <source>
        <dbReference type="Proteomes" id="UP000249061"/>
    </source>
</evidence>
<dbReference type="AlphaFoldDB" id="A0A2W5TEY9"/>